<reference evidence="8" key="1">
    <citation type="submission" date="2018-05" db="EMBL/GenBank/DDBJ databases">
        <authorList>
            <person name="Lanie J.A."/>
            <person name="Ng W.-L."/>
            <person name="Kazmierczak K.M."/>
            <person name="Andrzejewski T.M."/>
            <person name="Davidsen T.M."/>
            <person name="Wayne K.J."/>
            <person name="Tettelin H."/>
            <person name="Glass J.I."/>
            <person name="Rusch D."/>
            <person name="Podicherti R."/>
            <person name="Tsui H.-C.T."/>
            <person name="Winkler M.E."/>
        </authorList>
    </citation>
    <scope>NUCLEOTIDE SEQUENCE</scope>
</reference>
<feature type="region of interest" description="Disordered" evidence="6">
    <location>
        <begin position="46"/>
        <end position="72"/>
    </location>
</feature>
<keyword evidence="4 7" id="KW-1133">Transmembrane helix</keyword>
<evidence type="ECO:0000313" key="8">
    <source>
        <dbReference type="EMBL" id="SVE49780.1"/>
    </source>
</evidence>
<dbReference type="Gene3D" id="3.30.420.270">
    <property type="match status" value="1"/>
</dbReference>
<dbReference type="EMBL" id="UINC01221444">
    <property type="protein sequence ID" value="SVE49780.1"/>
    <property type="molecule type" value="Genomic_DNA"/>
</dbReference>
<evidence type="ECO:0000256" key="7">
    <source>
        <dbReference type="SAM" id="Phobius"/>
    </source>
</evidence>
<sequence>MARDFKQSKKLDAISDLNVTPLIDLAFALLIIFMITTPVIEQYNRIELPDQSPSDQQQPKQPEDKTITIDENGAYQWGDETVTRKQLEAHLDEISSLAPVEQPVVHLRADKNLPYQKVMDVVDMIKTRNLTKLSLDSKGG</sequence>
<evidence type="ECO:0000256" key="2">
    <source>
        <dbReference type="ARBA" id="ARBA00022475"/>
    </source>
</evidence>
<name>A0A383E008_9ZZZZ</name>
<keyword evidence="3 7" id="KW-0812">Transmembrane</keyword>
<evidence type="ECO:0008006" key="9">
    <source>
        <dbReference type="Google" id="ProtNLM"/>
    </source>
</evidence>
<dbReference type="PANTHER" id="PTHR30558:SF7">
    <property type="entry name" value="TOL-PAL SYSTEM PROTEIN TOLR"/>
    <property type="match status" value="1"/>
</dbReference>
<dbReference type="GO" id="GO:0005886">
    <property type="term" value="C:plasma membrane"/>
    <property type="evidence" value="ECO:0007669"/>
    <property type="project" value="UniProtKB-SubCell"/>
</dbReference>
<dbReference type="AlphaFoldDB" id="A0A383E008"/>
<feature type="transmembrane region" description="Helical" evidence="7">
    <location>
        <begin position="21"/>
        <end position="40"/>
    </location>
</feature>
<evidence type="ECO:0000256" key="1">
    <source>
        <dbReference type="ARBA" id="ARBA00004162"/>
    </source>
</evidence>
<organism evidence="8">
    <name type="scientific">marine metagenome</name>
    <dbReference type="NCBI Taxonomy" id="408172"/>
    <lineage>
        <taxon>unclassified sequences</taxon>
        <taxon>metagenomes</taxon>
        <taxon>ecological metagenomes</taxon>
    </lineage>
</organism>
<dbReference type="PANTHER" id="PTHR30558">
    <property type="entry name" value="EXBD MEMBRANE COMPONENT OF PMF-DRIVEN MACROMOLECULE IMPORT SYSTEM"/>
    <property type="match status" value="1"/>
</dbReference>
<dbReference type="Pfam" id="PF02472">
    <property type="entry name" value="ExbD"/>
    <property type="match status" value="1"/>
</dbReference>
<keyword evidence="2" id="KW-1003">Cell membrane</keyword>
<proteinExistence type="predicted"/>
<comment type="subcellular location">
    <subcellularLocation>
        <location evidence="1">Cell membrane</location>
        <topology evidence="1">Single-pass membrane protein</topology>
    </subcellularLocation>
</comment>
<dbReference type="GO" id="GO:0022857">
    <property type="term" value="F:transmembrane transporter activity"/>
    <property type="evidence" value="ECO:0007669"/>
    <property type="project" value="InterPro"/>
</dbReference>
<evidence type="ECO:0000256" key="4">
    <source>
        <dbReference type="ARBA" id="ARBA00022989"/>
    </source>
</evidence>
<keyword evidence="5 7" id="KW-0472">Membrane</keyword>
<dbReference type="InterPro" id="IPR003400">
    <property type="entry name" value="ExbD"/>
</dbReference>
<feature type="compositionally biased region" description="Low complexity" evidence="6">
    <location>
        <begin position="49"/>
        <end position="60"/>
    </location>
</feature>
<evidence type="ECO:0000256" key="3">
    <source>
        <dbReference type="ARBA" id="ARBA00022692"/>
    </source>
</evidence>
<gene>
    <name evidence="8" type="ORF">METZ01_LOCUS502634</name>
</gene>
<protein>
    <recommendedName>
        <fullName evidence="9">Biopolymer transporter ExbD</fullName>
    </recommendedName>
</protein>
<evidence type="ECO:0000256" key="5">
    <source>
        <dbReference type="ARBA" id="ARBA00023136"/>
    </source>
</evidence>
<evidence type="ECO:0000256" key="6">
    <source>
        <dbReference type="SAM" id="MobiDB-lite"/>
    </source>
</evidence>
<accession>A0A383E008</accession>